<dbReference type="EMBL" id="CAJVRM010000417">
    <property type="protein sequence ID" value="CAG8980788.1"/>
    <property type="molecule type" value="Genomic_DNA"/>
</dbReference>
<sequence length="120" mass="13412">MQNNRKLITYSVYNITPILTLNQASNILPPSLICTKTLSKSPESKANKQELSRINPITTGGLTPEESDAEAYFQKQIEESLKREPTKPPTIVEQFVAFFTTPFASLSGRKEKDMGSDYVV</sequence>
<protein>
    <submittedName>
        <fullName evidence="1">Uncharacterized protein</fullName>
    </submittedName>
</protein>
<organism evidence="1 2">
    <name type="scientific">Hymenoscyphus albidus</name>
    <dbReference type="NCBI Taxonomy" id="595503"/>
    <lineage>
        <taxon>Eukaryota</taxon>
        <taxon>Fungi</taxon>
        <taxon>Dikarya</taxon>
        <taxon>Ascomycota</taxon>
        <taxon>Pezizomycotina</taxon>
        <taxon>Leotiomycetes</taxon>
        <taxon>Helotiales</taxon>
        <taxon>Helotiaceae</taxon>
        <taxon>Hymenoscyphus</taxon>
    </lineage>
</organism>
<accession>A0A9N9PZU5</accession>
<comment type="caution">
    <text evidence="1">The sequence shown here is derived from an EMBL/GenBank/DDBJ whole genome shotgun (WGS) entry which is preliminary data.</text>
</comment>
<reference evidence="1" key="1">
    <citation type="submission" date="2021-07" db="EMBL/GenBank/DDBJ databases">
        <authorList>
            <person name="Durling M."/>
        </authorList>
    </citation>
    <scope>NUCLEOTIDE SEQUENCE</scope>
</reference>
<name>A0A9N9PZU5_9HELO</name>
<evidence type="ECO:0000313" key="1">
    <source>
        <dbReference type="EMBL" id="CAG8980788.1"/>
    </source>
</evidence>
<dbReference type="OrthoDB" id="10447760at2759"/>
<gene>
    <name evidence="1" type="ORF">HYALB_00010693</name>
</gene>
<keyword evidence="2" id="KW-1185">Reference proteome</keyword>
<evidence type="ECO:0000313" key="2">
    <source>
        <dbReference type="Proteomes" id="UP000701801"/>
    </source>
</evidence>
<dbReference type="AlphaFoldDB" id="A0A9N9PZU5"/>
<dbReference type="Proteomes" id="UP000701801">
    <property type="component" value="Unassembled WGS sequence"/>
</dbReference>
<proteinExistence type="predicted"/>